<dbReference type="InterPro" id="IPR045922">
    <property type="entry name" value="DUF6341"/>
</dbReference>
<sequence length="76" mass="9008">MKDFLDSIQYLFEHVLFLPLNWLRNVELENWWAANALNWIFIIICMAALVYWVMQLKKYNDAGEGGKDISAHSFLK</sequence>
<evidence type="ECO:0000256" key="1">
    <source>
        <dbReference type="SAM" id="Phobius"/>
    </source>
</evidence>
<feature type="transmembrane region" description="Helical" evidence="1">
    <location>
        <begin position="31"/>
        <end position="53"/>
    </location>
</feature>
<reference evidence="2 3" key="1">
    <citation type="submission" date="2016-11" db="EMBL/GenBank/DDBJ databases">
        <authorList>
            <person name="Jaros S."/>
            <person name="Januszkiewicz K."/>
            <person name="Wedrychowicz H."/>
        </authorList>
    </citation>
    <scope>NUCLEOTIDE SEQUENCE [LARGE SCALE GENOMIC DNA]</scope>
    <source>
        <strain evidence="2 3">CGMCC 1.12145</strain>
    </source>
</reference>
<dbReference type="Proteomes" id="UP000182248">
    <property type="component" value="Unassembled WGS sequence"/>
</dbReference>
<keyword evidence="3" id="KW-1185">Reference proteome</keyword>
<proteinExistence type="predicted"/>
<evidence type="ECO:0000313" key="2">
    <source>
        <dbReference type="EMBL" id="SFW64075.1"/>
    </source>
</evidence>
<gene>
    <name evidence="2" type="ORF">SAMN02927921_02909</name>
</gene>
<organism evidence="2 3">
    <name type="scientific">Sinomicrobium oceani</name>
    <dbReference type="NCBI Taxonomy" id="1150368"/>
    <lineage>
        <taxon>Bacteria</taxon>
        <taxon>Pseudomonadati</taxon>
        <taxon>Bacteroidota</taxon>
        <taxon>Flavobacteriia</taxon>
        <taxon>Flavobacteriales</taxon>
        <taxon>Flavobacteriaceae</taxon>
        <taxon>Sinomicrobium</taxon>
    </lineage>
</organism>
<dbReference type="STRING" id="1150368.SAMN02927921_02909"/>
<dbReference type="Pfam" id="PF19868">
    <property type="entry name" value="DUF6341"/>
    <property type="match status" value="1"/>
</dbReference>
<keyword evidence="1" id="KW-0812">Transmembrane</keyword>
<accession>A0A1K1QWR8</accession>
<evidence type="ECO:0008006" key="4">
    <source>
        <dbReference type="Google" id="ProtNLM"/>
    </source>
</evidence>
<keyword evidence="1" id="KW-0472">Membrane</keyword>
<evidence type="ECO:0000313" key="3">
    <source>
        <dbReference type="Proteomes" id="UP000182248"/>
    </source>
</evidence>
<keyword evidence="1" id="KW-1133">Transmembrane helix</keyword>
<dbReference type="RefSeq" id="WP_072318115.1">
    <property type="nucleotide sequence ID" value="NZ_FPJE01000016.1"/>
</dbReference>
<name>A0A1K1QWR8_9FLAO</name>
<dbReference type="AlphaFoldDB" id="A0A1K1QWR8"/>
<dbReference type="EMBL" id="FPJE01000016">
    <property type="protein sequence ID" value="SFW64075.1"/>
    <property type="molecule type" value="Genomic_DNA"/>
</dbReference>
<protein>
    <recommendedName>
        <fullName evidence="4">Uracil phosphoribosyltransferase</fullName>
    </recommendedName>
</protein>
<dbReference type="OrthoDB" id="1467828at2"/>